<evidence type="ECO:0000256" key="7">
    <source>
        <dbReference type="ARBA" id="ARBA00016544"/>
    </source>
</evidence>
<evidence type="ECO:0000256" key="8">
    <source>
        <dbReference type="ARBA" id="ARBA00022448"/>
    </source>
</evidence>
<dbReference type="SUPFAM" id="SSF52009">
    <property type="entry name" value="Phosphohistidine domain"/>
    <property type="match status" value="1"/>
</dbReference>
<feature type="domain" description="PEP-utilising enzyme C-terminal" evidence="22">
    <location>
        <begin position="255"/>
        <end position="544"/>
    </location>
</feature>
<organism evidence="24 25">
    <name type="scientific">Lentilactobacillus kisonensis DSM 19906 = JCM 15041</name>
    <dbReference type="NCBI Taxonomy" id="1423766"/>
    <lineage>
        <taxon>Bacteria</taxon>
        <taxon>Bacillati</taxon>
        <taxon>Bacillota</taxon>
        <taxon>Bacilli</taxon>
        <taxon>Lactobacillales</taxon>
        <taxon>Lactobacillaceae</taxon>
        <taxon>Lentilactobacillus</taxon>
    </lineage>
</organism>
<feature type="binding site" evidence="19">
    <location>
        <position position="300"/>
    </location>
    <ligand>
        <name>phosphoenolpyruvate</name>
        <dbReference type="ChEBI" id="CHEBI:58702"/>
    </ligand>
</feature>
<evidence type="ECO:0000256" key="5">
    <source>
        <dbReference type="ARBA" id="ARBA00007837"/>
    </source>
</evidence>
<feature type="active site" description="Proton donor" evidence="18">
    <location>
        <position position="506"/>
    </location>
</feature>
<evidence type="ECO:0000259" key="21">
    <source>
        <dbReference type="Pfam" id="PF00391"/>
    </source>
</evidence>
<dbReference type="InterPro" id="IPR040442">
    <property type="entry name" value="Pyrv_kinase-like_dom_sf"/>
</dbReference>
<dbReference type="InterPro" id="IPR023151">
    <property type="entry name" value="PEP_util_CS"/>
</dbReference>
<evidence type="ECO:0000313" key="25">
    <source>
        <dbReference type="Proteomes" id="UP000051439"/>
    </source>
</evidence>
<feature type="binding site" evidence="20">
    <location>
        <position position="459"/>
    </location>
    <ligand>
        <name>Mg(2+)</name>
        <dbReference type="ChEBI" id="CHEBI:18420"/>
    </ligand>
</feature>
<comment type="subcellular location">
    <subcellularLocation>
        <location evidence="4 17">Cytoplasm</location>
    </subcellularLocation>
</comment>
<dbReference type="InterPro" id="IPR036618">
    <property type="entry name" value="PtsI_HPr-bd_sf"/>
</dbReference>
<keyword evidence="25" id="KW-1185">Reference proteome</keyword>
<dbReference type="InterPro" id="IPR008279">
    <property type="entry name" value="PEP-util_enz_mobile_dom"/>
</dbReference>
<dbReference type="SUPFAM" id="SSF51621">
    <property type="entry name" value="Phosphoenolpyruvate/pyruvate domain"/>
    <property type="match status" value="1"/>
</dbReference>
<comment type="catalytic activity">
    <reaction evidence="1 17">
        <text>L-histidyl-[protein] + phosphoenolpyruvate = N(pros)-phospho-L-histidyl-[protein] + pyruvate</text>
        <dbReference type="Rhea" id="RHEA:23880"/>
        <dbReference type="Rhea" id="RHEA-COMP:9745"/>
        <dbReference type="Rhea" id="RHEA-COMP:9746"/>
        <dbReference type="ChEBI" id="CHEBI:15361"/>
        <dbReference type="ChEBI" id="CHEBI:29979"/>
        <dbReference type="ChEBI" id="CHEBI:58702"/>
        <dbReference type="ChEBI" id="CHEBI:64837"/>
        <dbReference type="EC" id="2.7.3.9"/>
    </reaction>
</comment>
<dbReference type="InterPro" id="IPR018274">
    <property type="entry name" value="PEP_util_AS"/>
</dbReference>
<dbReference type="InterPro" id="IPR000121">
    <property type="entry name" value="PEP_util_C"/>
</dbReference>
<comment type="caution">
    <text evidence="24">The sequence shown here is derived from an EMBL/GenBank/DDBJ whole genome shotgun (WGS) entry which is preliminary data.</text>
</comment>
<dbReference type="InterPro" id="IPR015813">
    <property type="entry name" value="Pyrv/PenolPyrv_kinase-like_dom"/>
</dbReference>
<evidence type="ECO:0000256" key="3">
    <source>
        <dbReference type="ARBA" id="ARBA00002728"/>
    </source>
</evidence>
<accession>A0A0R1P0B2</accession>
<keyword evidence="13 17" id="KW-0479">Metal-binding</keyword>
<keyword evidence="10 17" id="KW-0762">Sugar transport</keyword>
<dbReference type="Pfam" id="PF00391">
    <property type="entry name" value="PEP-utilizers"/>
    <property type="match status" value="1"/>
</dbReference>
<evidence type="ECO:0000256" key="19">
    <source>
        <dbReference type="PIRSR" id="PIRSR000732-2"/>
    </source>
</evidence>
<dbReference type="InterPro" id="IPR024692">
    <property type="entry name" value="PTS_EI"/>
</dbReference>
<keyword evidence="14 17" id="KW-0418">Kinase</keyword>
<name>A0A0R1P0B2_9LACO</name>
<evidence type="ECO:0000256" key="13">
    <source>
        <dbReference type="ARBA" id="ARBA00022723"/>
    </source>
</evidence>
<dbReference type="GO" id="GO:0046872">
    <property type="term" value="F:metal ion binding"/>
    <property type="evidence" value="ECO:0007669"/>
    <property type="project" value="UniProtKB-KW"/>
</dbReference>
<evidence type="ECO:0000256" key="15">
    <source>
        <dbReference type="ARBA" id="ARBA00022842"/>
    </source>
</evidence>
<evidence type="ECO:0000256" key="11">
    <source>
        <dbReference type="ARBA" id="ARBA00022679"/>
    </source>
</evidence>
<keyword evidence="15 17" id="KW-0460">Magnesium</keyword>
<dbReference type="Pfam" id="PF02896">
    <property type="entry name" value="PEP-utilizers_C"/>
    <property type="match status" value="1"/>
</dbReference>
<dbReference type="PRINTS" id="PR01736">
    <property type="entry name" value="PHPHTRNFRASE"/>
</dbReference>
<evidence type="ECO:0000256" key="20">
    <source>
        <dbReference type="PIRSR" id="PIRSR000732-3"/>
    </source>
</evidence>
<keyword evidence="8 17" id="KW-0813">Transport</keyword>
<dbReference type="InterPro" id="IPR036637">
    <property type="entry name" value="Phosphohistidine_dom_sf"/>
</dbReference>
<dbReference type="InterPro" id="IPR008731">
    <property type="entry name" value="PTS_EIN"/>
</dbReference>
<dbReference type="PIRSF" id="PIRSF000732">
    <property type="entry name" value="PTS_enzyme_I"/>
    <property type="match status" value="1"/>
</dbReference>
<feature type="domain" description="Phosphotransferase system enzyme I N-terminal" evidence="23">
    <location>
        <begin position="8"/>
        <end position="130"/>
    </location>
</feature>
<evidence type="ECO:0000256" key="14">
    <source>
        <dbReference type="ARBA" id="ARBA00022777"/>
    </source>
</evidence>
<sequence length="576" mass="63133">MVLSKEIKGIAASDGIGIAKAYLLVDPDLSFEKHTISDTDAEIKRIHDSFDASIDELKQIQANAKATLGDDEAAVFDAHIAMLSDPDMIKQIEDEIKNDKVNAEQALVDVTTNFAETLAAMTDNKYMQERAADVKDVAKRALSHLLGKQLPSLASINSPVIIVAHEITPSDTSQMNKKYIKGMITDMGGRTSHSAIMSRTLEIPAVVGSEKATTEIANGDQLILDGLNGVAIVDPDQAEVRDYQQKATQFAAEQAEWAKLVDEPSVSKDGKQFEIAANIGTPADMDDVLKAGAEAVGLFRTEFLYMDSDALPTEDQQFSAYKKVVETMAGKPVVIRTMDIGGDKPLPYLPLPEEMNPFLGYRAIRISLDRQNIFRTQLRALIRASQFGQLRIMFPMIATLDEFREAKKVFMEEKQNLQKETPGIGDDIKLGIMIEIPAAAIFADQFAKEVDFFSIGTNDLIQYSFAADRGNDAVSYLYQPLNPALLRLIKHVIDSAHAEGKIAAMCGEMAGDQRALPLLLGMGLDEYSMSASSILRSRSQMRSLTTTECAAIVDEVLAKCQTASEVEKLVNERLAK</sequence>
<feature type="domain" description="PEP-utilising enzyme mobile" evidence="21">
    <location>
        <begin position="157"/>
        <end position="229"/>
    </location>
</feature>
<feature type="binding site" evidence="19">
    <location>
        <position position="469"/>
    </location>
    <ligand>
        <name>phosphoenolpyruvate</name>
        <dbReference type="ChEBI" id="CHEBI:58702"/>
    </ligand>
</feature>
<evidence type="ECO:0000256" key="1">
    <source>
        <dbReference type="ARBA" id="ARBA00000683"/>
    </source>
</evidence>
<dbReference type="GO" id="GO:0009401">
    <property type="term" value="P:phosphoenolpyruvate-dependent sugar phosphotransferase system"/>
    <property type="evidence" value="ECO:0007669"/>
    <property type="project" value="UniProtKB-KW"/>
</dbReference>
<protein>
    <recommendedName>
        <fullName evidence="7 17">Phosphoenolpyruvate-protein phosphotransferase</fullName>
        <ecNumber evidence="6 17">2.7.3.9</ecNumber>
    </recommendedName>
    <alternativeName>
        <fullName evidence="16 17">Phosphotransferase system, enzyme I</fullName>
    </alternativeName>
</protein>
<evidence type="ECO:0000256" key="9">
    <source>
        <dbReference type="ARBA" id="ARBA00022490"/>
    </source>
</evidence>
<dbReference type="InterPro" id="IPR050499">
    <property type="entry name" value="PEP-utilizing_PTS_enzyme"/>
</dbReference>
<feature type="binding site" evidence="19">
    <location>
        <begin position="458"/>
        <end position="459"/>
    </location>
    <ligand>
        <name>phosphoenolpyruvate</name>
        <dbReference type="ChEBI" id="CHEBI:58702"/>
    </ligand>
</feature>
<reference evidence="24 25" key="1">
    <citation type="journal article" date="2015" name="Genome Announc.">
        <title>Expanding the biotechnology potential of lactobacilli through comparative genomics of 213 strains and associated genera.</title>
        <authorList>
            <person name="Sun Z."/>
            <person name="Harris H.M."/>
            <person name="McCann A."/>
            <person name="Guo C."/>
            <person name="Argimon S."/>
            <person name="Zhang W."/>
            <person name="Yang X."/>
            <person name="Jeffery I.B."/>
            <person name="Cooney J.C."/>
            <person name="Kagawa T.F."/>
            <person name="Liu W."/>
            <person name="Song Y."/>
            <person name="Salvetti E."/>
            <person name="Wrobel A."/>
            <person name="Rasinkangas P."/>
            <person name="Parkhill J."/>
            <person name="Rea M.C."/>
            <person name="O'Sullivan O."/>
            <person name="Ritari J."/>
            <person name="Douillard F.P."/>
            <person name="Paul Ross R."/>
            <person name="Yang R."/>
            <person name="Briner A.E."/>
            <person name="Felis G.E."/>
            <person name="de Vos W.M."/>
            <person name="Barrangou R."/>
            <person name="Klaenhammer T.R."/>
            <person name="Caufield P.W."/>
            <person name="Cui Y."/>
            <person name="Zhang H."/>
            <person name="O'Toole P.W."/>
        </authorList>
    </citation>
    <scope>NUCLEOTIDE SEQUENCE [LARGE SCALE GENOMIC DNA]</scope>
    <source>
        <strain evidence="24 25">DSM 19906</strain>
    </source>
</reference>
<proteinExistence type="inferred from homology"/>
<dbReference type="FunFam" id="3.20.20.60:FF:000007">
    <property type="entry name" value="Phosphoenolpyruvate-protein phosphotransferase"/>
    <property type="match status" value="1"/>
</dbReference>
<dbReference type="EMBL" id="AZEB01000007">
    <property type="protein sequence ID" value="KRL22347.1"/>
    <property type="molecule type" value="Genomic_DNA"/>
</dbReference>
<comment type="function">
    <text evidence="3 17">General (non sugar-specific) component of the phosphoenolpyruvate-dependent sugar phosphotransferase system (sugar PTS). This major carbohydrate active-transport system catalyzes the phosphorylation of incoming sugar substrates concomitantly with their translocation across the cell membrane. Enzyme I transfers the phosphoryl group from phosphoenolpyruvate (PEP) to the phosphoryl carrier protein (HPr).</text>
</comment>
<evidence type="ECO:0000256" key="2">
    <source>
        <dbReference type="ARBA" id="ARBA00001946"/>
    </source>
</evidence>
<evidence type="ECO:0000256" key="16">
    <source>
        <dbReference type="ARBA" id="ARBA00033235"/>
    </source>
</evidence>
<evidence type="ECO:0000256" key="6">
    <source>
        <dbReference type="ARBA" id="ARBA00012232"/>
    </source>
</evidence>
<dbReference type="PATRIC" id="fig|1423766.4.peg.2587"/>
<evidence type="ECO:0000256" key="12">
    <source>
        <dbReference type="ARBA" id="ARBA00022683"/>
    </source>
</evidence>
<dbReference type="PROSITE" id="PS00742">
    <property type="entry name" value="PEP_ENZYMES_2"/>
    <property type="match status" value="1"/>
</dbReference>
<dbReference type="GO" id="GO:0016301">
    <property type="term" value="F:kinase activity"/>
    <property type="evidence" value="ECO:0007669"/>
    <property type="project" value="UniProtKB-KW"/>
</dbReference>
<comment type="similarity">
    <text evidence="5 17">Belongs to the PEP-utilizing enzyme family.</text>
</comment>
<dbReference type="Gene3D" id="1.10.274.10">
    <property type="entry name" value="PtsI, HPr-binding domain"/>
    <property type="match status" value="1"/>
</dbReference>
<dbReference type="GO" id="GO:0008965">
    <property type="term" value="F:phosphoenolpyruvate-protein phosphotransferase activity"/>
    <property type="evidence" value="ECO:0007669"/>
    <property type="project" value="UniProtKB-EC"/>
</dbReference>
<feature type="active site" description="Tele-phosphohistidine intermediate" evidence="18">
    <location>
        <position position="193"/>
    </location>
</feature>
<gene>
    <name evidence="24" type="ORF">FC98_GL002481</name>
</gene>
<dbReference type="EC" id="2.7.3.9" evidence="6 17"/>
<dbReference type="PANTHER" id="PTHR46244">
    <property type="entry name" value="PHOSPHOENOLPYRUVATE-PROTEIN PHOSPHOTRANSFERASE"/>
    <property type="match status" value="1"/>
</dbReference>
<dbReference type="PROSITE" id="PS00370">
    <property type="entry name" value="PEP_ENZYMES_PHOS_SITE"/>
    <property type="match status" value="1"/>
</dbReference>
<evidence type="ECO:0000259" key="22">
    <source>
        <dbReference type="Pfam" id="PF02896"/>
    </source>
</evidence>
<evidence type="ECO:0000256" key="17">
    <source>
        <dbReference type="PIRNR" id="PIRNR000732"/>
    </source>
</evidence>
<feature type="binding site" evidence="20">
    <location>
        <position position="435"/>
    </location>
    <ligand>
        <name>Mg(2+)</name>
        <dbReference type="ChEBI" id="CHEBI:18420"/>
    </ligand>
</feature>
<comment type="cofactor">
    <cofactor evidence="2 17 20">
        <name>Mg(2+)</name>
        <dbReference type="ChEBI" id="CHEBI:18420"/>
    </cofactor>
</comment>
<dbReference type="Proteomes" id="UP000051439">
    <property type="component" value="Unassembled WGS sequence"/>
</dbReference>
<evidence type="ECO:0000256" key="4">
    <source>
        <dbReference type="ARBA" id="ARBA00004496"/>
    </source>
</evidence>
<dbReference type="SUPFAM" id="SSF47831">
    <property type="entry name" value="Enzyme I of the PEP:sugar phosphotransferase system HPr-binding (sub)domain"/>
    <property type="match status" value="1"/>
</dbReference>
<dbReference type="Gene3D" id="3.20.20.60">
    <property type="entry name" value="Phosphoenolpyruvate-binding domains"/>
    <property type="match status" value="1"/>
</dbReference>
<evidence type="ECO:0000259" key="23">
    <source>
        <dbReference type="Pfam" id="PF05524"/>
    </source>
</evidence>
<evidence type="ECO:0000256" key="10">
    <source>
        <dbReference type="ARBA" id="ARBA00022597"/>
    </source>
</evidence>
<keyword evidence="24" id="KW-0670">Pyruvate</keyword>
<evidence type="ECO:0000256" key="18">
    <source>
        <dbReference type="PIRSR" id="PIRSR000732-1"/>
    </source>
</evidence>
<dbReference type="InterPro" id="IPR006318">
    <property type="entry name" value="PTS_EI-like"/>
</dbReference>
<feature type="binding site" evidence="19">
    <location>
        <position position="336"/>
    </location>
    <ligand>
        <name>phosphoenolpyruvate</name>
        <dbReference type="ChEBI" id="CHEBI:58702"/>
    </ligand>
</feature>
<dbReference type="NCBIfam" id="TIGR01417">
    <property type="entry name" value="PTS_I_fam"/>
    <property type="match status" value="1"/>
</dbReference>
<evidence type="ECO:0000313" key="24">
    <source>
        <dbReference type="EMBL" id="KRL22347.1"/>
    </source>
</evidence>
<keyword evidence="11 17" id="KW-0808">Transferase</keyword>
<dbReference type="Gene3D" id="3.50.30.10">
    <property type="entry name" value="Phosphohistidine domain"/>
    <property type="match status" value="1"/>
</dbReference>
<dbReference type="PANTHER" id="PTHR46244:SF3">
    <property type="entry name" value="PHOSPHOENOLPYRUVATE-PROTEIN PHOSPHOTRANSFERASE"/>
    <property type="match status" value="1"/>
</dbReference>
<dbReference type="AlphaFoldDB" id="A0A0R1P0B2"/>
<keyword evidence="9 17" id="KW-0963">Cytoplasm</keyword>
<keyword evidence="12 17" id="KW-0598">Phosphotransferase system</keyword>
<dbReference type="GO" id="GO:0005737">
    <property type="term" value="C:cytoplasm"/>
    <property type="evidence" value="ECO:0007669"/>
    <property type="project" value="UniProtKB-SubCell"/>
</dbReference>
<dbReference type="Pfam" id="PF05524">
    <property type="entry name" value="PEP-utilisers_N"/>
    <property type="match status" value="1"/>
</dbReference>